<feature type="transmembrane region" description="Helical" evidence="7">
    <location>
        <begin position="266"/>
        <end position="287"/>
    </location>
</feature>
<feature type="transmembrane region" description="Helical" evidence="7">
    <location>
        <begin position="299"/>
        <end position="331"/>
    </location>
</feature>
<keyword evidence="2" id="KW-0813">Transport</keyword>
<name>C0CN25_BLAHS</name>
<keyword evidence="5 7" id="KW-1133">Transmembrane helix</keyword>
<dbReference type="PATRIC" id="fig|476272.21.peg.1697"/>
<comment type="caution">
    <text evidence="9">The sequence shown here is derived from an EMBL/GenBank/DDBJ whole genome shotgun (WGS) entry which is preliminary data.</text>
</comment>
<dbReference type="PROSITE" id="PS50850">
    <property type="entry name" value="MFS"/>
    <property type="match status" value="1"/>
</dbReference>
<dbReference type="InterPro" id="IPR011701">
    <property type="entry name" value="MFS"/>
</dbReference>
<organism evidence="9 10">
    <name type="scientific">Blautia hydrogenotrophica (strain DSM 10507 / JCM 14656 / S5a33)</name>
    <name type="common">Ruminococcus hydrogenotrophicus</name>
    <dbReference type="NCBI Taxonomy" id="476272"/>
    <lineage>
        <taxon>Bacteria</taxon>
        <taxon>Bacillati</taxon>
        <taxon>Bacillota</taxon>
        <taxon>Clostridia</taxon>
        <taxon>Lachnospirales</taxon>
        <taxon>Lachnospiraceae</taxon>
        <taxon>Blautia</taxon>
    </lineage>
</organism>
<feature type="transmembrane region" description="Helical" evidence="7">
    <location>
        <begin position="191"/>
        <end position="208"/>
    </location>
</feature>
<evidence type="ECO:0000256" key="7">
    <source>
        <dbReference type="SAM" id="Phobius"/>
    </source>
</evidence>
<accession>C0CN25</accession>
<dbReference type="PANTHER" id="PTHR23517:SF3">
    <property type="entry name" value="INTEGRAL MEMBRANE TRANSPORT PROTEIN"/>
    <property type="match status" value="1"/>
</dbReference>
<dbReference type="InterPro" id="IPR050171">
    <property type="entry name" value="MFS_Transporters"/>
</dbReference>
<dbReference type="EMBL" id="ACBZ01000123">
    <property type="protein sequence ID" value="EEG48813.1"/>
    <property type="molecule type" value="Genomic_DNA"/>
</dbReference>
<dbReference type="Gene3D" id="1.20.1250.20">
    <property type="entry name" value="MFS general substrate transporter like domains"/>
    <property type="match status" value="1"/>
</dbReference>
<feature type="transmembrane region" description="Helical" evidence="7">
    <location>
        <begin position="68"/>
        <end position="87"/>
    </location>
</feature>
<keyword evidence="3" id="KW-1003">Cell membrane</keyword>
<evidence type="ECO:0000256" key="3">
    <source>
        <dbReference type="ARBA" id="ARBA00022475"/>
    </source>
</evidence>
<dbReference type="HOGENOM" id="CLU_001265_10_4_9"/>
<dbReference type="PANTHER" id="PTHR23517">
    <property type="entry name" value="RESISTANCE PROTEIN MDTM, PUTATIVE-RELATED-RELATED"/>
    <property type="match status" value="1"/>
</dbReference>
<dbReference type="Proteomes" id="UP000003100">
    <property type="component" value="Unassembled WGS sequence"/>
</dbReference>
<protein>
    <recommendedName>
        <fullName evidence="8">Major facilitator superfamily (MFS) profile domain-containing protein</fullName>
    </recommendedName>
</protein>
<evidence type="ECO:0000256" key="6">
    <source>
        <dbReference type="ARBA" id="ARBA00023136"/>
    </source>
</evidence>
<feature type="transmembrane region" description="Helical" evidence="7">
    <location>
        <begin position="229"/>
        <end position="254"/>
    </location>
</feature>
<dbReference type="AlphaFoldDB" id="C0CN25"/>
<gene>
    <name evidence="9" type="ORF">RUMHYD_02263</name>
</gene>
<feature type="transmembrane region" description="Helical" evidence="7">
    <location>
        <begin position="124"/>
        <end position="147"/>
    </location>
</feature>
<reference evidence="9 10" key="2">
    <citation type="submission" date="2009-02" db="EMBL/GenBank/DDBJ databases">
        <title>Draft genome sequence of Blautia hydrogenotrophica DSM 10507 (Ruminococcus hydrogenotrophicus DSM 10507).</title>
        <authorList>
            <person name="Sudarsanam P."/>
            <person name="Ley R."/>
            <person name="Guruge J."/>
            <person name="Turnbaugh P.J."/>
            <person name="Mahowald M."/>
            <person name="Liep D."/>
            <person name="Gordon J."/>
        </authorList>
    </citation>
    <scope>NUCLEOTIDE SEQUENCE [LARGE SCALE GENOMIC DNA]</scope>
    <source>
        <strain evidence="10">DSM 10507 / JCM 14656 / S5a33</strain>
    </source>
</reference>
<evidence type="ECO:0000256" key="2">
    <source>
        <dbReference type="ARBA" id="ARBA00022448"/>
    </source>
</evidence>
<evidence type="ECO:0000256" key="1">
    <source>
        <dbReference type="ARBA" id="ARBA00004651"/>
    </source>
</evidence>
<dbReference type="SUPFAM" id="SSF103473">
    <property type="entry name" value="MFS general substrate transporter"/>
    <property type="match status" value="1"/>
</dbReference>
<evidence type="ECO:0000313" key="10">
    <source>
        <dbReference type="Proteomes" id="UP000003100"/>
    </source>
</evidence>
<feature type="transmembrane region" description="Helical" evidence="7">
    <location>
        <begin position="33"/>
        <end position="56"/>
    </location>
</feature>
<dbReference type="GO" id="GO:0022857">
    <property type="term" value="F:transmembrane transporter activity"/>
    <property type="evidence" value="ECO:0007669"/>
    <property type="project" value="InterPro"/>
</dbReference>
<feature type="transmembrane region" description="Helical" evidence="7">
    <location>
        <begin position="159"/>
        <end position="185"/>
    </location>
</feature>
<comment type="subcellular location">
    <subcellularLocation>
        <location evidence="1">Cell membrane</location>
        <topology evidence="1">Multi-pass membrane protein</topology>
    </subcellularLocation>
</comment>
<dbReference type="InterPro" id="IPR020846">
    <property type="entry name" value="MFS_dom"/>
</dbReference>
<evidence type="ECO:0000256" key="4">
    <source>
        <dbReference type="ARBA" id="ARBA00022692"/>
    </source>
</evidence>
<proteinExistence type="predicted"/>
<feature type="domain" description="Major facilitator superfamily (MFS) profile" evidence="8">
    <location>
        <begin position="30"/>
        <end position="408"/>
    </location>
</feature>
<feature type="transmembrane region" description="Helical" evidence="7">
    <location>
        <begin position="386"/>
        <end position="405"/>
    </location>
</feature>
<keyword evidence="4 7" id="KW-0812">Transmembrane</keyword>
<feature type="transmembrane region" description="Helical" evidence="7">
    <location>
        <begin position="351"/>
        <end position="374"/>
    </location>
</feature>
<reference evidence="9 10" key="1">
    <citation type="submission" date="2009-01" db="EMBL/GenBank/DDBJ databases">
        <authorList>
            <person name="Fulton L."/>
            <person name="Clifton S."/>
            <person name="Fulton B."/>
            <person name="Xu J."/>
            <person name="Minx P."/>
            <person name="Pepin K.H."/>
            <person name="Johnson M."/>
            <person name="Bhonagiri V."/>
            <person name="Nash W.E."/>
            <person name="Mardis E.R."/>
            <person name="Wilson R.K."/>
        </authorList>
    </citation>
    <scope>NUCLEOTIDE SEQUENCE [LARGE SCALE GENOMIC DNA]</scope>
    <source>
        <strain evidence="10">DSM 10507 / JCM 14656 / S5a33</strain>
    </source>
</reference>
<dbReference type="eggNOG" id="COG2814">
    <property type="taxonomic scope" value="Bacteria"/>
</dbReference>
<dbReference type="InterPro" id="IPR036259">
    <property type="entry name" value="MFS_trans_sf"/>
</dbReference>
<keyword evidence="6 7" id="KW-0472">Membrane</keyword>
<evidence type="ECO:0000259" key="8">
    <source>
        <dbReference type="PROSITE" id="PS50850"/>
    </source>
</evidence>
<evidence type="ECO:0000313" key="9">
    <source>
        <dbReference type="EMBL" id="EEG48813.1"/>
    </source>
</evidence>
<dbReference type="GO" id="GO:0005886">
    <property type="term" value="C:plasma membrane"/>
    <property type="evidence" value="ECO:0007669"/>
    <property type="project" value="UniProtKB-SubCell"/>
</dbReference>
<evidence type="ECO:0000256" key="5">
    <source>
        <dbReference type="ARBA" id="ARBA00022989"/>
    </source>
</evidence>
<feature type="transmembrane region" description="Helical" evidence="7">
    <location>
        <begin position="99"/>
        <end position="118"/>
    </location>
</feature>
<keyword evidence="10" id="KW-1185">Reference proteome</keyword>
<sequence length="417" mass="43379">MYGLLMYSATDTAKAHTPEEGGRKMSQGKSKKVIAAGLLVMSLTMACNSALAPILAEVGKFFPDASDSAIQIVLTLINLVTLPAMILEPFLESKITKRDIAMIGTFLMLAGALLPQVLSSQLWMLYLSSIIIGVGLSFVVVTSSSLISDYFTGLEKSRIMGFQSIFVSIGGTIIAKGSGLLTAMAGWKRGYLVFLIALPIILIILLTVPKGETTPRVEKGKGSAISGSMVYFGILCLITGIFVATFNTNIAMYLDRKGIGDASTAGTVAAIMQVVGILGGLVLGTTVKIFKRFTIGAAILLMAAGTAMVGFSTSYLVICVGAVIVGFGFAIRNPGAVTFAANMVHPAQASLAIAIVSATYNVGNFISAYVVNAMASILGDDIANRFLVSAAALVVIGLVACIKAPTTDAQALDSQGE</sequence>
<dbReference type="Pfam" id="PF07690">
    <property type="entry name" value="MFS_1"/>
    <property type="match status" value="1"/>
</dbReference>